<dbReference type="RefSeq" id="WP_007278463.1">
    <property type="nucleotide sequence ID" value="NZ_ABCK01000007.1"/>
</dbReference>
<keyword evidence="2" id="KW-1185">Reference proteome</keyword>
<comment type="caution">
    <text evidence="1">The sequence shown here is derived from an EMBL/GenBank/DDBJ whole genome shotgun (WGS) entry which is preliminary data.</text>
</comment>
<dbReference type="GO" id="GO:0003746">
    <property type="term" value="F:translation elongation factor activity"/>
    <property type="evidence" value="ECO:0007669"/>
    <property type="project" value="UniProtKB-KW"/>
</dbReference>
<evidence type="ECO:0000313" key="1">
    <source>
        <dbReference type="EMBL" id="EDM27949.1"/>
    </source>
</evidence>
<sequence length="179" mass="20178">MTQQDQQFQNFYAPKLSLWKLATDDIPAFADALAKLDTKQAYIAFDRYTWSELSSGQMPSQLMPSFSADFITLTESSSEFEEAIAPFAIKSECIDVSDSSKERLESSETISASEPDFNGSVYLILDEKKELTPCTEAYEFEGQVEGCFFLPSQELITELTDRVRDKESITIETGPKLRC</sequence>
<protein>
    <submittedName>
        <fullName evidence="1">Transcription elongation factor NusA</fullName>
    </submittedName>
</protein>
<keyword evidence="1" id="KW-0648">Protein biosynthesis</keyword>
<dbReference type="STRING" id="313628.LNTAR_01070"/>
<dbReference type="EMBL" id="ABCK01000007">
    <property type="protein sequence ID" value="EDM27949.1"/>
    <property type="molecule type" value="Genomic_DNA"/>
</dbReference>
<keyword evidence="1" id="KW-0251">Elongation factor</keyword>
<gene>
    <name evidence="1" type="ORF">LNTAR_01070</name>
</gene>
<proteinExistence type="predicted"/>
<dbReference type="Proteomes" id="UP000004947">
    <property type="component" value="Unassembled WGS sequence"/>
</dbReference>
<reference evidence="1 2" key="1">
    <citation type="journal article" date="2010" name="J. Bacteriol.">
        <title>Genome sequence of Lentisphaera araneosa HTCC2155T, the type species of the order Lentisphaerales in the phylum Lentisphaerae.</title>
        <authorList>
            <person name="Thrash J.C."/>
            <person name="Cho J.C."/>
            <person name="Vergin K.L."/>
            <person name="Morris R.M."/>
            <person name="Giovannoni S.J."/>
        </authorList>
    </citation>
    <scope>NUCLEOTIDE SEQUENCE [LARGE SCALE GENOMIC DNA]</scope>
    <source>
        <strain evidence="1 2">HTCC2155</strain>
    </source>
</reference>
<name>A6DKQ1_9BACT</name>
<evidence type="ECO:0000313" key="2">
    <source>
        <dbReference type="Proteomes" id="UP000004947"/>
    </source>
</evidence>
<accession>A6DKQ1</accession>
<dbReference type="AlphaFoldDB" id="A6DKQ1"/>
<organism evidence="1 2">
    <name type="scientific">Lentisphaera araneosa HTCC2155</name>
    <dbReference type="NCBI Taxonomy" id="313628"/>
    <lineage>
        <taxon>Bacteria</taxon>
        <taxon>Pseudomonadati</taxon>
        <taxon>Lentisphaerota</taxon>
        <taxon>Lentisphaeria</taxon>
        <taxon>Lentisphaerales</taxon>
        <taxon>Lentisphaeraceae</taxon>
        <taxon>Lentisphaera</taxon>
    </lineage>
</organism>